<feature type="domain" description="HTH cro/C1-type" evidence="1">
    <location>
        <begin position="112"/>
        <end position="158"/>
    </location>
</feature>
<dbReference type="CDD" id="cd00093">
    <property type="entry name" value="HTH_XRE"/>
    <property type="match status" value="1"/>
</dbReference>
<dbReference type="GO" id="GO:0003677">
    <property type="term" value="F:DNA binding"/>
    <property type="evidence" value="ECO:0007669"/>
    <property type="project" value="InterPro"/>
</dbReference>
<dbReference type="EMBL" id="CP060394">
    <property type="protein sequence ID" value="QNI34514.1"/>
    <property type="molecule type" value="Genomic_DNA"/>
</dbReference>
<dbReference type="AlphaFoldDB" id="A0A7G8BPP4"/>
<evidence type="ECO:0000313" key="2">
    <source>
        <dbReference type="EMBL" id="QNI34514.1"/>
    </source>
</evidence>
<gene>
    <name evidence="2" type="ORF">H7849_11825</name>
</gene>
<dbReference type="RefSeq" id="WP_186746736.1">
    <property type="nucleotide sequence ID" value="NZ_CP060394.1"/>
</dbReference>
<evidence type="ECO:0000313" key="3">
    <source>
        <dbReference type="Proteomes" id="UP000515312"/>
    </source>
</evidence>
<dbReference type="KEGG" id="adin:H7849_11825"/>
<dbReference type="SMART" id="SM00530">
    <property type="entry name" value="HTH_XRE"/>
    <property type="match status" value="1"/>
</dbReference>
<accession>A0A7G8BPP4</accession>
<proteinExistence type="predicted"/>
<evidence type="ECO:0000259" key="1">
    <source>
        <dbReference type="PROSITE" id="PS50943"/>
    </source>
</evidence>
<sequence>MFPLEFGDELVNAGEFGVEGRFNSRRPPVSVCYFGDVLASNTKLASNAAVNSGGELLSIDGGVHIFCKRRDKSSRGSVPPENQEYSRWNKLVKKKIAKVMLPEVSLGIGTRLRAIRKGRGLNQTQLAALLGVKQPTVVKWEKGVMKPSPAILLKISELVSEGSERQWWRDQAAKQAGFMEGAEVDVTGVTLPTASPFRIIPLIKNPLKIGDLGQMDVAEIQENLHLPNHWFSEGGTIRAVTIHNNPLSPLIAGDHIAIIDVSRRDADRLAGCVVAVRTVTGIDVRMLQKDRNVYFLKPLNEASGQSVRVLKHDGEDSIVGQVLKWIADAPSSEQAPRKTTKRT</sequence>
<keyword evidence="3" id="KW-1185">Reference proteome</keyword>
<name>A0A7G8BPP4_9BACT</name>
<dbReference type="SUPFAM" id="SSF51306">
    <property type="entry name" value="LexA/Signal peptidase"/>
    <property type="match status" value="1"/>
</dbReference>
<dbReference type="InterPro" id="IPR015927">
    <property type="entry name" value="Peptidase_S24_S26A/B/C"/>
</dbReference>
<organism evidence="2 3">
    <name type="scientific">Alloacidobacterium dinghuense</name>
    <dbReference type="NCBI Taxonomy" id="2763107"/>
    <lineage>
        <taxon>Bacteria</taxon>
        <taxon>Pseudomonadati</taxon>
        <taxon>Acidobacteriota</taxon>
        <taxon>Terriglobia</taxon>
        <taxon>Terriglobales</taxon>
        <taxon>Acidobacteriaceae</taxon>
        <taxon>Alloacidobacterium</taxon>
    </lineage>
</organism>
<dbReference type="SUPFAM" id="SSF47413">
    <property type="entry name" value="lambda repressor-like DNA-binding domains"/>
    <property type="match status" value="1"/>
</dbReference>
<protein>
    <submittedName>
        <fullName evidence="2">Helix-turn-helix transcriptional regulator</fullName>
    </submittedName>
</protein>
<dbReference type="InterPro" id="IPR036286">
    <property type="entry name" value="LexA/Signal_pep-like_sf"/>
</dbReference>
<dbReference type="Gene3D" id="1.10.260.40">
    <property type="entry name" value="lambda repressor-like DNA-binding domains"/>
    <property type="match status" value="1"/>
</dbReference>
<dbReference type="Pfam" id="PF00717">
    <property type="entry name" value="Peptidase_S24"/>
    <property type="match status" value="1"/>
</dbReference>
<dbReference type="InterPro" id="IPR010982">
    <property type="entry name" value="Lambda_DNA-bd_dom_sf"/>
</dbReference>
<dbReference type="PROSITE" id="PS50943">
    <property type="entry name" value="HTH_CROC1"/>
    <property type="match status" value="1"/>
</dbReference>
<dbReference type="Proteomes" id="UP000515312">
    <property type="component" value="Chromosome"/>
</dbReference>
<dbReference type="Gene3D" id="2.10.109.10">
    <property type="entry name" value="Umud Fragment, subunit A"/>
    <property type="match status" value="1"/>
</dbReference>
<reference evidence="2 3" key="1">
    <citation type="submission" date="2020-08" db="EMBL/GenBank/DDBJ databases">
        <title>Edaphobacter telluris sp. nov. and Acidobacterium dinghuensis sp. nov., two acidobacteria isolated from forest soil.</title>
        <authorList>
            <person name="Fu J."/>
            <person name="Qiu L."/>
        </authorList>
    </citation>
    <scope>NUCLEOTIDE SEQUENCE [LARGE SCALE GENOMIC DNA]</scope>
    <source>
        <strain evidence="2">4Y35</strain>
    </source>
</reference>
<dbReference type="Pfam" id="PF01381">
    <property type="entry name" value="HTH_3"/>
    <property type="match status" value="1"/>
</dbReference>
<dbReference type="InterPro" id="IPR001387">
    <property type="entry name" value="Cro/C1-type_HTH"/>
</dbReference>